<name>A0A8A3P8T4_9HELO</name>
<evidence type="ECO:0000313" key="2">
    <source>
        <dbReference type="Proteomes" id="UP000672032"/>
    </source>
</evidence>
<reference evidence="1" key="1">
    <citation type="submission" date="2020-10" db="EMBL/GenBank/DDBJ databases">
        <title>Genome Sequence of Monilinia vaccinii-corymbosi Sheds Light on Mummy Berry Disease Infection of Blueberry and Mating Type.</title>
        <authorList>
            <person name="Yow A.G."/>
            <person name="Zhang Y."/>
            <person name="Bansal K."/>
            <person name="Eacker S.M."/>
            <person name="Sullivan S."/>
            <person name="Liachko I."/>
            <person name="Cubeta M.A."/>
            <person name="Rollins J.A."/>
            <person name="Ashrafi H."/>
        </authorList>
    </citation>
    <scope>NUCLEOTIDE SEQUENCE</scope>
    <source>
        <strain evidence="1">RL-1</strain>
    </source>
</reference>
<dbReference type="InterPro" id="IPR022036">
    <property type="entry name" value="DUF3605"/>
</dbReference>
<dbReference type="PANTHER" id="PTHR35020">
    <property type="entry name" value="N-ACETYLGLUCOSAMINE-INDUCED PROTEIN 1"/>
    <property type="match status" value="1"/>
</dbReference>
<dbReference type="GO" id="GO:0006044">
    <property type="term" value="P:N-acetylglucosamine metabolic process"/>
    <property type="evidence" value="ECO:0007669"/>
    <property type="project" value="TreeGrafter"/>
</dbReference>
<organism evidence="1 2">
    <name type="scientific">Monilinia vaccinii-corymbosi</name>
    <dbReference type="NCBI Taxonomy" id="61207"/>
    <lineage>
        <taxon>Eukaryota</taxon>
        <taxon>Fungi</taxon>
        <taxon>Dikarya</taxon>
        <taxon>Ascomycota</taxon>
        <taxon>Pezizomycotina</taxon>
        <taxon>Leotiomycetes</taxon>
        <taxon>Helotiales</taxon>
        <taxon>Sclerotiniaceae</taxon>
        <taxon>Monilinia</taxon>
    </lineage>
</organism>
<dbReference type="GO" id="GO:0005737">
    <property type="term" value="C:cytoplasm"/>
    <property type="evidence" value="ECO:0007669"/>
    <property type="project" value="TreeGrafter"/>
</dbReference>
<accession>A0A8A3P8T4</accession>
<gene>
    <name evidence="1" type="ORF">DSL72_000811</name>
</gene>
<keyword evidence="2" id="KW-1185">Reference proteome</keyword>
<sequence>MRYILDVKLGWREEEMKLLRASSPSSSPSSSYFKRAIANANADAHDAYNNDSSAIRVLLNDWPYAIDEKIVHLVVWTKFALEDDPETGETREDVKRDIETWVEMRFGERCGRDNVIWFRNWKSLKSIHAVEHFHVMLYDPDPEFVKEVTRAKGERERDLSIQGSRLD</sequence>
<dbReference type="Proteomes" id="UP000672032">
    <property type="component" value="Chromosome 2"/>
</dbReference>
<protein>
    <recommendedName>
        <fullName evidence="3">N-acetylglucosamine-induced protein 1</fullName>
    </recommendedName>
</protein>
<dbReference type="PANTHER" id="PTHR35020:SF4">
    <property type="entry name" value="N-ACETYLGLUCOSAMINE-INDUCED PROTEIN 1"/>
    <property type="match status" value="1"/>
</dbReference>
<evidence type="ECO:0008006" key="3">
    <source>
        <dbReference type="Google" id="ProtNLM"/>
    </source>
</evidence>
<dbReference type="AlphaFoldDB" id="A0A8A3P8T4"/>
<dbReference type="EMBL" id="CP063406">
    <property type="protein sequence ID" value="QSZ31248.1"/>
    <property type="molecule type" value="Genomic_DNA"/>
</dbReference>
<dbReference type="Pfam" id="PF12239">
    <property type="entry name" value="DUF3605"/>
    <property type="match status" value="1"/>
</dbReference>
<proteinExistence type="predicted"/>
<dbReference type="OrthoDB" id="10053431at2759"/>
<evidence type="ECO:0000313" key="1">
    <source>
        <dbReference type="EMBL" id="QSZ31248.1"/>
    </source>
</evidence>